<organism evidence="1 2">
    <name type="scientific">Stenotrophomonas maltophilia</name>
    <name type="common">Pseudomonas maltophilia</name>
    <name type="synonym">Xanthomonas maltophilia</name>
    <dbReference type="NCBI Taxonomy" id="40324"/>
    <lineage>
        <taxon>Bacteria</taxon>
        <taxon>Pseudomonadati</taxon>
        <taxon>Pseudomonadota</taxon>
        <taxon>Gammaproteobacteria</taxon>
        <taxon>Lysobacterales</taxon>
        <taxon>Lysobacteraceae</taxon>
        <taxon>Stenotrophomonas</taxon>
        <taxon>Stenotrophomonas maltophilia group</taxon>
    </lineage>
</organism>
<protein>
    <submittedName>
        <fullName evidence="1">Uncharacterized protein</fullName>
    </submittedName>
</protein>
<dbReference type="RefSeq" id="WP_111111302.1">
    <property type="nucleotide sequence ID" value="NZ_LXXM01000024.1"/>
</dbReference>
<comment type="caution">
    <text evidence="1">The sequence shown here is derived from an EMBL/GenBank/DDBJ whole genome shotgun (WGS) entry which is preliminary data.</text>
</comment>
<sequence length="122" mass="13787">MNALVISSEQEELEQLVGGIWNDCIGSINDVLAGHRYFGFTHFAAYADPSIEDIVNSIRLIDAALNAMLDTDTELLSFDCRKTLENCQQSMHLIRRVHMALKFDNQAEYDEAVAKLSSQRQH</sequence>
<accession>A0A2W6IT86</accession>
<dbReference type="EMBL" id="LXXM01000024">
    <property type="protein sequence ID" value="PZS98284.1"/>
    <property type="molecule type" value="Genomic_DNA"/>
</dbReference>
<proteinExistence type="predicted"/>
<evidence type="ECO:0000313" key="2">
    <source>
        <dbReference type="Proteomes" id="UP000249614"/>
    </source>
</evidence>
<dbReference type="Proteomes" id="UP000249614">
    <property type="component" value="Unassembled WGS sequence"/>
</dbReference>
<dbReference type="AlphaFoldDB" id="A0A2W6IT86"/>
<evidence type="ECO:0000313" key="1">
    <source>
        <dbReference type="EMBL" id="PZS98284.1"/>
    </source>
</evidence>
<reference evidence="1 2" key="1">
    <citation type="submission" date="2016-05" db="EMBL/GenBank/DDBJ databases">
        <authorList>
            <person name="Lavstsen T."/>
            <person name="Jespersen J.S."/>
        </authorList>
    </citation>
    <scope>NUCLEOTIDE SEQUENCE [LARGE SCALE GENOMIC DNA]</scope>
    <source>
        <strain evidence="1 2">SM-5815</strain>
    </source>
</reference>
<name>A0A2W6IT86_STEMA</name>
<gene>
    <name evidence="1" type="ORF">A7X83_02885</name>
</gene>